<dbReference type="RefSeq" id="WP_254164879.1">
    <property type="nucleotide sequence ID" value="NZ_JAHESF010000015.1"/>
</dbReference>
<dbReference type="GO" id="GO:0031992">
    <property type="term" value="F:energy transducer activity"/>
    <property type="evidence" value="ECO:0007669"/>
    <property type="project" value="InterPro"/>
</dbReference>
<dbReference type="SUPFAM" id="SSF74653">
    <property type="entry name" value="TolA/TonB C-terminal domain"/>
    <property type="match status" value="1"/>
</dbReference>
<accession>A0AAP2GJP7</accession>
<evidence type="ECO:0000256" key="6">
    <source>
        <dbReference type="ARBA" id="ARBA00022692"/>
    </source>
</evidence>
<dbReference type="GO" id="GO:0030288">
    <property type="term" value="C:outer membrane-bounded periplasmic space"/>
    <property type="evidence" value="ECO:0007669"/>
    <property type="project" value="InterPro"/>
</dbReference>
<evidence type="ECO:0000256" key="7">
    <source>
        <dbReference type="ARBA" id="ARBA00022927"/>
    </source>
</evidence>
<keyword evidence="13" id="KW-1185">Reference proteome</keyword>
<dbReference type="InterPro" id="IPR003538">
    <property type="entry name" value="TonB"/>
</dbReference>
<feature type="domain" description="TonB C-terminal" evidence="11">
    <location>
        <begin position="175"/>
        <end position="265"/>
    </location>
</feature>
<dbReference type="GO" id="GO:0015031">
    <property type="term" value="P:protein transport"/>
    <property type="evidence" value="ECO:0007669"/>
    <property type="project" value="UniProtKB-KW"/>
</dbReference>
<organism evidence="12 13">
    <name type="scientific">Chryseosolibacter histidini</name>
    <dbReference type="NCBI Taxonomy" id="2782349"/>
    <lineage>
        <taxon>Bacteria</taxon>
        <taxon>Pseudomonadati</taxon>
        <taxon>Bacteroidota</taxon>
        <taxon>Cytophagia</taxon>
        <taxon>Cytophagales</taxon>
        <taxon>Chryseotaleaceae</taxon>
        <taxon>Chryseosolibacter</taxon>
    </lineage>
</organism>
<keyword evidence="4" id="KW-1003">Cell membrane</keyword>
<comment type="caution">
    <text evidence="12">The sequence shown here is derived from an EMBL/GenBank/DDBJ whole genome shotgun (WGS) entry which is preliminary data.</text>
</comment>
<evidence type="ECO:0000256" key="2">
    <source>
        <dbReference type="ARBA" id="ARBA00006555"/>
    </source>
</evidence>
<keyword evidence="6 10" id="KW-0812">Transmembrane</keyword>
<dbReference type="Proteomes" id="UP001319200">
    <property type="component" value="Unassembled WGS sequence"/>
</dbReference>
<dbReference type="InterPro" id="IPR051045">
    <property type="entry name" value="TonB-dependent_transducer"/>
</dbReference>
<keyword evidence="3" id="KW-0813">Transport</keyword>
<protein>
    <submittedName>
        <fullName evidence="12">TonB family protein</fullName>
    </submittedName>
</protein>
<dbReference type="GO" id="GO:0098797">
    <property type="term" value="C:plasma membrane protein complex"/>
    <property type="evidence" value="ECO:0007669"/>
    <property type="project" value="TreeGrafter"/>
</dbReference>
<evidence type="ECO:0000256" key="3">
    <source>
        <dbReference type="ARBA" id="ARBA00022448"/>
    </source>
</evidence>
<dbReference type="NCBIfam" id="TIGR01352">
    <property type="entry name" value="tonB_Cterm"/>
    <property type="match status" value="1"/>
</dbReference>
<keyword evidence="7" id="KW-0653">Protein transport</keyword>
<dbReference type="InterPro" id="IPR037682">
    <property type="entry name" value="TonB_C"/>
</dbReference>
<proteinExistence type="inferred from homology"/>
<name>A0AAP2GJP7_9BACT</name>
<dbReference type="PRINTS" id="PR01374">
    <property type="entry name" value="TONBPROTEIN"/>
</dbReference>
<dbReference type="AlphaFoldDB" id="A0AAP2GJP7"/>
<keyword evidence="5" id="KW-0997">Cell inner membrane</keyword>
<dbReference type="Pfam" id="PF03544">
    <property type="entry name" value="TonB_C"/>
    <property type="match status" value="1"/>
</dbReference>
<dbReference type="PROSITE" id="PS52015">
    <property type="entry name" value="TONB_CTD"/>
    <property type="match status" value="1"/>
</dbReference>
<sequence>MKTSSSAAIAPQRWEDVVFENRNQAYGAYVLRKGYGKNVFIGLVITGVIVTIVMFFPAIVEFFKGEEVIEKAPPKKLVYTELSAPPPIDKPKPPPPQIQLPKLQKVIKFVPPKVVKEEVVEEIPTIEEIKQNEVAAVEVEGDAEVVFEEPVAQVVVEEDENKVFMVVEQQPEFEGGYEAMMNFIKKNMRYPASARRMGIDGTVYVSFVVGKDGTINDVKVLRGISADCDKEAVRVVQMMPPWKAGKQNGKPVFVRFNLPIKFKLN</sequence>
<dbReference type="GO" id="GO:0055085">
    <property type="term" value="P:transmembrane transport"/>
    <property type="evidence" value="ECO:0007669"/>
    <property type="project" value="InterPro"/>
</dbReference>
<evidence type="ECO:0000256" key="1">
    <source>
        <dbReference type="ARBA" id="ARBA00004383"/>
    </source>
</evidence>
<evidence type="ECO:0000313" key="12">
    <source>
        <dbReference type="EMBL" id="MBT1698556.1"/>
    </source>
</evidence>
<feature type="transmembrane region" description="Helical" evidence="10">
    <location>
        <begin position="39"/>
        <end position="60"/>
    </location>
</feature>
<dbReference type="PANTHER" id="PTHR33446:SF2">
    <property type="entry name" value="PROTEIN TONB"/>
    <property type="match status" value="1"/>
</dbReference>
<evidence type="ECO:0000259" key="11">
    <source>
        <dbReference type="PROSITE" id="PS52015"/>
    </source>
</evidence>
<keyword evidence="8 10" id="KW-1133">Transmembrane helix</keyword>
<dbReference type="EMBL" id="JAHESF010000015">
    <property type="protein sequence ID" value="MBT1698556.1"/>
    <property type="molecule type" value="Genomic_DNA"/>
</dbReference>
<reference evidence="12 13" key="1">
    <citation type="submission" date="2021-05" db="EMBL/GenBank/DDBJ databases">
        <title>A Polyphasic approach of four new species of the genus Ohtaekwangia: Ohtaekwangia histidinii sp. nov., Ohtaekwangia cretensis sp. nov., Ohtaekwangia indiensis sp. nov., Ohtaekwangia reichenbachii sp. nov. from diverse environment.</title>
        <authorList>
            <person name="Octaviana S."/>
        </authorList>
    </citation>
    <scope>NUCLEOTIDE SEQUENCE [LARGE SCALE GENOMIC DNA]</scope>
    <source>
        <strain evidence="12 13">PWU4</strain>
    </source>
</reference>
<evidence type="ECO:0000256" key="4">
    <source>
        <dbReference type="ARBA" id="ARBA00022475"/>
    </source>
</evidence>
<dbReference type="PANTHER" id="PTHR33446">
    <property type="entry name" value="PROTEIN TONB-RELATED"/>
    <property type="match status" value="1"/>
</dbReference>
<gene>
    <name evidence="12" type="ORF">KK083_16815</name>
</gene>
<dbReference type="InterPro" id="IPR006260">
    <property type="entry name" value="TonB/TolA_C"/>
</dbReference>
<evidence type="ECO:0000256" key="10">
    <source>
        <dbReference type="SAM" id="Phobius"/>
    </source>
</evidence>
<dbReference type="GO" id="GO:0015891">
    <property type="term" value="P:siderophore transport"/>
    <property type="evidence" value="ECO:0007669"/>
    <property type="project" value="InterPro"/>
</dbReference>
<evidence type="ECO:0000256" key="5">
    <source>
        <dbReference type="ARBA" id="ARBA00022519"/>
    </source>
</evidence>
<comment type="similarity">
    <text evidence="2">Belongs to the TonB family.</text>
</comment>
<keyword evidence="9 10" id="KW-0472">Membrane</keyword>
<evidence type="ECO:0000256" key="9">
    <source>
        <dbReference type="ARBA" id="ARBA00023136"/>
    </source>
</evidence>
<evidence type="ECO:0000313" key="13">
    <source>
        <dbReference type="Proteomes" id="UP001319200"/>
    </source>
</evidence>
<comment type="subcellular location">
    <subcellularLocation>
        <location evidence="1">Cell inner membrane</location>
        <topology evidence="1">Single-pass membrane protein</topology>
        <orientation evidence="1">Periplasmic side</orientation>
    </subcellularLocation>
</comment>
<dbReference type="Gene3D" id="3.30.1150.10">
    <property type="match status" value="1"/>
</dbReference>
<evidence type="ECO:0000256" key="8">
    <source>
        <dbReference type="ARBA" id="ARBA00022989"/>
    </source>
</evidence>